<sequence>MIKHKFYLIISFSLLFQTIITSQNSWQLIGLKKLRIEYVYAKGDTIWTTTEDSLYNHETYYSYNGGEAWSKFELNNSEFGGGYTLKTIDPRNTQKMYITDWYGRPWKTKDAGSSWEYLIPEAEPWPVDAWRPRVKDIYISPHNEDVLFCIITENGQVDNLYRTSNGGKNWVNVSSFAASSHGVELSFAFDLLDTTKIFVSADNNIGYQAFYTSYNLGNSWDLLTELQTFANKIIVNHIDNNIIYRFLKPYRSLDGGFTWKRIMEDLIKEDVPYQPSITSVIINQSEPKILYASLAKIDILNNVLIPMGVYKTQDGGDNWGLMKGSDNIDLITNEFLPILFFDSIQQNLFIGTQHGLFKFNAIVSIKNCKAIPTKLKLNQNYPNPFNPNTIISYQLPVGGFVELKIYDQLGREIKTLVKEEQNSGFYKFNFEVKELSSGVYFYRLNVSESNRNSSFVETRKMLILK</sequence>
<dbReference type="InterPro" id="IPR026444">
    <property type="entry name" value="Secre_tail"/>
</dbReference>
<organism evidence="2">
    <name type="scientific">hydrothermal vent metagenome</name>
    <dbReference type="NCBI Taxonomy" id="652676"/>
    <lineage>
        <taxon>unclassified sequences</taxon>
        <taxon>metagenomes</taxon>
        <taxon>ecological metagenomes</taxon>
    </lineage>
</organism>
<name>A0A3B1CI72_9ZZZZ</name>
<protein>
    <recommendedName>
        <fullName evidence="1">Secretion system C-terminal sorting domain-containing protein</fullName>
    </recommendedName>
</protein>
<dbReference type="Gene3D" id="2.60.40.4070">
    <property type="match status" value="1"/>
</dbReference>
<dbReference type="InterPro" id="IPR015943">
    <property type="entry name" value="WD40/YVTN_repeat-like_dom_sf"/>
</dbReference>
<dbReference type="Pfam" id="PF18962">
    <property type="entry name" value="Por_Secre_tail"/>
    <property type="match status" value="1"/>
</dbReference>
<feature type="domain" description="Secretion system C-terminal sorting" evidence="1">
    <location>
        <begin position="381"/>
        <end position="449"/>
    </location>
</feature>
<dbReference type="AlphaFoldDB" id="A0A3B1CI72"/>
<accession>A0A3B1CI72</accession>
<proteinExistence type="predicted"/>
<dbReference type="Gene3D" id="2.130.10.10">
    <property type="entry name" value="YVTN repeat-like/Quinoprotein amine dehydrogenase"/>
    <property type="match status" value="2"/>
</dbReference>
<dbReference type="NCBIfam" id="TIGR04183">
    <property type="entry name" value="Por_Secre_tail"/>
    <property type="match status" value="1"/>
</dbReference>
<evidence type="ECO:0000313" key="2">
    <source>
        <dbReference type="EMBL" id="VAX26281.1"/>
    </source>
</evidence>
<dbReference type="EMBL" id="UOGD01000329">
    <property type="protein sequence ID" value="VAX26281.1"/>
    <property type="molecule type" value="Genomic_DNA"/>
</dbReference>
<dbReference type="SUPFAM" id="SSF110296">
    <property type="entry name" value="Oligoxyloglucan reducing end-specific cellobiohydrolase"/>
    <property type="match status" value="2"/>
</dbReference>
<reference evidence="2" key="1">
    <citation type="submission" date="2018-06" db="EMBL/GenBank/DDBJ databases">
        <authorList>
            <person name="Zhirakovskaya E."/>
        </authorList>
    </citation>
    <scope>NUCLEOTIDE SEQUENCE</scope>
</reference>
<evidence type="ECO:0000259" key="1">
    <source>
        <dbReference type="Pfam" id="PF18962"/>
    </source>
</evidence>
<gene>
    <name evidence="2" type="ORF">MNBD_IGNAVI01-37</name>
</gene>